<dbReference type="CDD" id="cd03429">
    <property type="entry name" value="NUDIX_NADH_pyrophosphatase_Nudt13"/>
    <property type="match status" value="1"/>
</dbReference>
<comment type="catalytic activity">
    <reaction evidence="9">
        <text>a 5'-end NAD(+)-phospho-ribonucleoside in mRNA + H2O = a 5'-end phospho-adenosine-phospho-ribonucleoside in mRNA + beta-nicotinamide D-ribonucleotide + 2 H(+)</text>
        <dbReference type="Rhea" id="RHEA:60876"/>
        <dbReference type="Rhea" id="RHEA-COMP:15698"/>
        <dbReference type="Rhea" id="RHEA-COMP:15719"/>
        <dbReference type="ChEBI" id="CHEBI:14649"/>
        <dbReference type="ChEBI" id="CHEBI:15377"/>
        <dbReference type="ChEBI" id="CHEBI:15378"/>
        <dbReference type="ChEBI" id="CHEBI:144029"/>
        <dbReference type="ChEBI" id="CHEBI:144051"/>
    </reaction>
    <physiologicalReaction direction="left-to-right" evidence="9">
        <dbReference type="Rhea" id="RHEA:60877"/>
    </physiologicalReaction>
</comment>
<keyword evidence="5" id="KW-0479">Metal-binding</keyword>
<dbReference type="GO" id="GO:0006742">
    <property type="term" value="P:NADP+ catabolic process"/>
    <property type="evidence" value="ECO:0007669"/>
    <property type="project" value="TreeGrafter"/>
</dbReference>
<evidence type="ECO:0000256" key="1">
    <source>
        <dbReference type="ARBA" id="ARBA00001946"/>
    </source>
</evidence>
<dbReference type="InterPro" id="IPR050241">
    <property type="entry name" value="NAD-cap_RNA_hydrolase_NudC"/>
</dbReference>
<organism evidence="12 13">
    <name type="scientific">Hansschlegelia plantiphila</name>
    <dbReference type="NCBI Taxonomy" id="374655"/>
    <lineage>
        <taxon>Bacteria</taxon>
        <taxon>Pseudomonadati</taxon>
        <taxon>Pseudomonadota</taxon>
        <taxon>Alphaproteobacteria</taxon>
        <taxon>Hyphomicrobiales</taxon>
        <taxon>Methylopilaceae</taxon>
        <taxon>Hansschlegelia</taxon>
    </lineage>
</organism>
<comment type="cofactor">
    <cofactor evidence="2">
        <name>Zn(2+)</name>
        <dbReference type="ChEBI" id="CHEBI:29105"/>
    </cofactor>
</comment>
<keyword evidence="7" id="KW-0460">Magnesium</keyword>
<dbReference type="GO" id="GO:0035529">
    <property type="term" value="F:NADH pyrophosphatase activity"/>
    <property type="evidence" value="ECO:0007669"/>
    <property type="project" value="TreeGrafter"/>
</dbReference>
<evidence type="ECO:0000256" key="10">
    <source>
        <dbReference type="RuleBase" id="RU003476"/>
    </source>
</evidence>
<sequence length="307" mass="32558">MTDQPFSPSAADLGYAGLALERAGDNRHDPAFIAVQQGDGARRMVVFAGERPMLKAACGALELLFDAAEAAALGAAEPWMFLGRSDGGPVFAVQLPAETEPAPGTFVEDLRALATDGRLAGEPLALAGLAKSMLSWHARHGFCANCGAATDVAGGGWRRECPSCGTQHFPRVDPVVIMLVTIGDRCLLGRQPRFPEGMWSCLAGFVEPGETIEAAARREIMEEAGVAIGSVGYAFSQPWPFPSQLMLGVVAKALGDELTVDRSELDDARWFTRDEVARLLTGEHELGLSAPPPAAIAHHLLQLFARG</sequence>
<protein>
    <recommendedName>
        <fullName evidence="4">NAD(+) diphosphatase</fullName>
        <ecNumber evidence="4">3.6.1.22</ecNumber>
    </recommendedName>
</protein>
<evidence type="ECO:0000256" key="6">
    <source>
        <dbReference type="ARBA" id="ARBA00022801"/>
    </source>
</evidence>
<dbReference type="InterPro" id="IPR020084">
    <property type="entry name" value="NUDIX_hydrolase_CS"/>
</dbReference>
<proteinExistence type="inferred from homology"/>
<gene>
    <name evidence="12" type="ORF">GCM10008179_24260</name>
</gene>
<comment type="caution">
    <text evidence="12">The sequence shown here is derived from an EMBL/GenBank/DDBJ whole genome shotgun (WGS) entry which is preliminary data.</text>
</comment>
<dbReference type="Pfam" id="PF09297">
    <property type="entry name" value="Zn_ribbon_NUD"/>
    <property type="match status" value="1"/>
</dbReference>
<evidence type="ECO:0000313" key="12">
    <source>
        <dbReference type="EMBL" id="GLK68788.1"/>
    </source>
</evidence>
<accession>A0A9W6MW81</accession>
<keyword evidence="6 10" id="KW-0378">Hydrolase</keyword>
<dbReference type="GO" id="GO:0005829">
    <property type="term" value="C:cytosol"/>
    <property type="evidence" value="ECO:0007669"/>
    <property type="project" value="TreeGrafter"/>
</dbReference>
<reference evidence="12" key="2">
    <citation type="submission" date="2023-01" db="EMBL/GenBank/DDBJ databases">
        <authorList>
            <person name="Sun Q."/>
            <person name="Evtushenko L."/>
        </authorList>
    </citation>
    <scope>NUCLEOTIDE SEQUENCE</scope>
    <source>
        <strain evidence="12">VKM B-2347</strain>
    </source>
</reference>
<evidence type="ECO:0000256" key="9">
    <source>
        <dbReference type="ARBA" id="ARBA00023679"/>
    </source>
</evidence>
<dbReference type="InterPro" id="IPR015797">
    <property type="entry name" value="NUDIX_hydrolase-like_dom_sf"/>
</dbReference>
<dbReference type="SUPFAM" id="SSF55811">
    <property type="entry name" value="Nudix"/>
    <property type="match status" value="1"/>
</dbReference>
<dbReference type="PANTHER" id="PTHR42904">
    <property type="entry name" value="NUDIX HYDROLASE, NUDC SUBFAMILY"/>
    <property type="match status" value="1"/>
</dbReference>
<dbReference type="Pfam" id="PF00293">
    <property type="entry name" value="NUDIX"/>
    <property type="match status" value="1"/>
</dbReference>
<comment type="cofactor">
    <cofactor evidence="1">
        <name>Mg(2+)</name>
        <dbReference type="ChEBI" id="CHEBI:18420"/>
    </cofactor>
</comment>
<dbReference type="EC" id="3.6.1.22" evidence="4"/>
<dbReference type="Pfam" id="PF09296">
    <property type="entry name" value="NUDIX-like"/>
    <property type="match status" value="1"/>
</dbReference>
<dbReference type="PANTHER" id="PTHR42904:SF6">
    <property type="entry name" value="NAD-CAPPED RNA HYDROLASE NUDT12"/>
    <property type="match status" value="1"/>
</dbReference>
<evidence type="ECO:0000256" key="2">
    <source>
        <dbReference type="ARBA" id="ARBA00001947"/>
    </source>
</evidence>
<dbReference type="PROSITE" id="PS51462">
    <property type="entry name" value="NUDIX"/>
    <property type="match status" value="1"/>
</dbReference>
<dbReference type="EMBL" id="BSFI01000008">
    <property type="protein sequence ID" value="GLK68788.1"/>
    <property type="molecule type" value="Genomic_DNA"/>
</dbReference>
<dbReference type="Gene3D" id="3.90.79.10">
    <property type="entry name" value="Nucleoside Triphosphate Pyrophosphohydrolase"/>
    <property type="match status" value="1"/>
</dbReference>
<comment type="similarity">
    <text evidence="3">Belongs to the Nudix hydrolase family. NudC subfamily.</text>
</comment>
<evidence type="ECO:0000256" key="8">
    <source>
        <dbReference type="ARBA" id="ARBA00023027"/>
    </source>
</evidence>
<dbReference type="PRINTS" id="PR00502">
    <property type="entry name" value="NUDIXFAMILY"/>
</dbReference>
<feature type="domain" description="Nudix hydrolase" evidence="11">
    <location>
        <begin position="170"/>
        <end position="294"/>
    </location>
</feature>
<dbReference type="InterPro" id="IPR020476">
    <property type="entry name" value="Nudix_hydrolase"/>
</dbReference>
<keyword evidence="8" id="KW-0520">NAD</keyword>
<dbReference type="GO" id="GO:0019677">
    <property type="term" value="P:NAD+ catabolic process"/>
    <property type="evidence" value="ECO:0007669"/>
    <property type="project" value="TreeGrafter"/>
</dbReference>
<dbReference type="Gene3D" id="3.90.79.20">
    <property type="match status" value="1"/>
</dbReference>
<evidence type="ECO:0000256" key="4">
    <source>
        <dbReference type="ARBA" id="ARBA00012381"/>
    </source>
</evidence>
<evidence type="ECO:0000256" key="5">
    <source>
        <dbReference type="ARBA" id="ARBA00022723"/>
    </source>
</evidence>
<dbReference type="InterPro" id="IPR000086">
    <property type="entry name" value="NUDIX_hydrolase_dom"/>
</dbReference>
<reference evidence="12" key="1">
    <citation type="journal article" date="2014" name="Int. J. Syst. Evol. Microbiol.">
        <title>Complete genome sequence of Corynebacterium casei LMG S-19264T (=DSM 44701T), isolated from a smear-ripened cheese.</title>
        <authorList>
            <consortium name="US DOE Joint Genome Institute (JGI-PGF)"/>
            <person name="Walter F."/>
            <person name="Albersmeier A."/>
            <person name="Kalinowski J."/>
            <person name="Ruckert C."/>
        </authorList>
    </citation>
    <scope>NUCLEOTIDE SEQUENCE</scope>
    <source>
        <strain evidence="12">VKM B-2347</strain>
    </source>
</reference>
<dbReference type="InterPro" id="IPR049734">
    <property type="entry name" value="NudC-like_C"/>
</dbReference>
<dbReference type="AlphaFoldDB" id="A0A9W6MW81"/>
<evidence type="ECO:0000256" key="7">
    <source>
        <dbReference type="ARBA" id="ARBA00022842"/>
    </source>
</evidence>
<evidence type="ECO:0000256" key="3">
    <source>
        <dbReference type="ARBA" id="ARBA00009595"/>
    </source>
</evidence>
<dbReference type="GO" id="GO:0046872">
    <property type="term" value="F:metal ion binding"/>
    <property type="evidence" value="ECO:0007669"/>
    <property type="project" value="UniProtKB-KW"/>
</dbReference>
<keyword evidence="13" id="KW-1185">Reference proteome</keyword>
<dbReference type="Proteomes" id="UP001143372">
    <property type="component" value="Unassembled WGS sequence"/>
</dbReference>
<dbReference type="InterPro" id="IPR015376">
    <property type="entry name" value="Znr_NADH_PPase"/>
</dbReference>
<evidence type="ECO:0000259" key="11">
    <source>
        <dbReference type="PROSITE" id="PS51462"/>
    </source>
</evidence>
<dbReference type="InterPro" id="IPR015375">
    <property type="entry name" value="NADH_PPase-like_N"/>
</dbReference>
<name>A0A9W6MW81_9HYPH</name>
<evidence type="ECO:0000313" key="13">
    <source>
        <dbReference type="Proteomes" id="UP001143372"/>
    </source>
</evidence>
<dbReference type="NCBIfam" id="NF001299">
    <property type="entry name" value="PRK00241.1"/>
    <property type="match status" value="1"/>
</dbReference>
<dbReference type="RefSeq" id="WP_271169006.1">
    <property type="nucleotide sequence ID" value="NZ_BSFI01000008.1"/>
</dbReference>
<dbReference type="PROSITE" id="PS00893">
    <property type="entry name" value="NUDIX_BOX"/>
    <property type="match status" value="1"/>
</dbReference>